<dbReference type="Proteomes" id="UP001334248">
    <property type="component" value="Unassembled WGS sequence"/>
</dbReference>
<evidence type="ECO:0000313" key="1">
    <source>
        <dbReference type="EMBL" id="KAK5936921.1"/>
    </source>
</evidence>
<reference evidence="1 2" key="1">
    <citation type="journal article" date="2023" name="Res Sq">
        <title>Genomic and morphological characterization of Knufia obscura isolated from the Mars 2020 spacecraft assembly facility.</title>
        <authorList>
            <person name="Chander A.M."/>
            <person name="Teixeira M.M."/>
            <person name="Singh N.K."/>
            <person name="Williams M.P."/>
            <person name="Parker C.W."/>
            <person name="Leo P."/>
            <person name="Stajich J.E."/>
            <person name="Torok T."/>
            <person name="Tighe S."/>
            <person name="Mason C.E."/>
            <person name="Venkateswaran K."/>
        </authorList>
    </citation>
    <scope>NUCLEOTIDE SEQUENCE [LARGE SCALE GENOMIC DNA]</scope>
    <source>
        <strain evidence="1 2">CCFEE 5817</strain>
    </source>
</reference>
<gene>
    <name evidence="1" type="ORF">PMZ80_010859</name>
</gene>
<dbReference type="RefSeq" id="XP_064725011.1">
    <property type="nucleotide sequence ID" value="XM_064879247.1"/>
</dbReference>
<dbReference type="EMBL" id="JAVHJV010000021">
    <property type="protein sequence ID" value="KAK5936921.1"/>
    <property type="molecule type" value="Genomic_DNA"/>
</dbReference>
<accession>A0ABR0R8N5</accession>
<dbReference type="GeneID" id="90004308"/>
<sequence>MTTFDEARLEPSQHNLEEPIHAIQYQKTVEDFMAIVRDDPAYLSDKPGFIKKFIQLLDNDDAFPLAVNMVPELCRPQSLDTSEDTIINTILRHPAVKHRRPPPPLKDLERQFEKRQIRNMIEFIWYDGGRENASEEEHAEAEDMVARAAKIIFPS</sequence>
<evidence type="ECO:0000313" key="2">
    <source>
        <dbReference type="Proteomes" id="UP001334248"/>
    </source>
</evidence>
<comment type="caution">
    <text evidence="1">The sequence shown here is derived from an EMBL/GenBank/DDBJ whole genome shotgun (WGS) entry which is preliminary data.</text>
</comment>
<protein>
    <submittedName>
        <fullName evidence="1">Uncharacterized protein</fullName>
    </submittedName>
</protein>
<name>A0ABR0R8N5_9EURO</name>
<keyword evidence="2" id="KW-1185">Reference proteome</keyword>
<organism evidence="1 2">
    <name type="scientific">Knufia obscura</name>
    <dbReference type="NCBI Taxonomy" id="1635080"/>
    <lineage>
        <taxon>Eukaryota</taxon>
        <taxon>Fungi</taxon>
        <taxon>Dikarya</taxon>
        <taxon>Ascomycota</taxon>
        <taxon>Pezizomycotina</taxon>
        <taxon>Eurotiomycetes</taxon>
        <taxon>Chaetothyriomycetidae</taxon>
        <taxon>Chaetothyriales</taxon>
        <taxon>Trichomeriaceae</taxon>
        <taxon>Knufia</taxon>
    </lineage>
</organism>
<proteinExistence type="predicted"/>